<dbReference type="InterPro" id="IPR001547">
    <property type="entry name" value="Glyco_hydro_5"/>
</dbReference>
<dbReference type="InterPro" id="IPR045053">
    <property type="entry name" value="MAN-like"/>
</dbReference>
<evidence type="ECO:0000256" key="4">
    <source>
        <dbReference type="ARBA" id="ARBA00012706"/>
    </source>
</evidence>
<evidence type="ECO:0000259" key="10">
    <source>
        <dbReference type="Pfam" id="PF26410"/>
    </source>
</evidence>
<dbReference type="PANTHER" id="PTHR31451:SF39">
    <property type="entry name" value="MANNAN ENDO-1,4-BETA-MANNOSIDASE 1"/>
    <property type="match status" value="1"/>
</dbReference>
<keyword evidence="7" id="KW-0378">Hydrolase</keyword>
<feature type="domain" description="Glycoside hydrolase family 5" evidence="10">
    <location>
        <begin position="140"/>
        <end position="410"/>
    </location>
</feature>
<evidence type="ECO:0000313" key="12">
    <source>
        <dbReference type="Proteomes" id="UP000249723"/>
    </source>
</evidence>
<dbReference type="Pfam" id="PF26410">
    <property type="entry name" value="GH5_mannosidase"/>
    <property type="match status" value="1"/>
</dbReference>
<comment type="catalytic activity">
    <reaction evidence="1">
        <text>Random hydrolysis of (1-&gt;4)-beta-D-mannosidic linkages in mannans, galactomannans and glucomannans.</text>
        <dbReference type="EC" id="3.2.1.78"/>
    </reaction>
</comment>
<dbReference type="PANTHER" id="PTHR31451">
    <property type="match status" value="1"/>
</dbReference>
<name>A0A2X0MQ62_9BASI</name>
<dbReference type="AlphaFoldDB" id="A0A2X0MQ62"/>
<evidence type="ECO:0000256" key="9">
    <source>
        <dbReference type="SAM" id="SignalP"/>
    </source>
</evidence>
<comment type="subcellular location">
    <subcellularLocation>
        <location evidence="2">Secreted</location>
    </subcellularLocation>
</comment>
<protein>
    <recommendedName>
        <fullName evidence="4">mannan endo-1,4-beta-mannosidase</fullName>
        <ecNumber evidence="4">3.2.1.78</ecNumber>
    </recommendedName>
</protein>
<dbReference type="STRING" id="289078.A0A2X0MQ62"/>
<dbReference type="GO" id="GO:0005576">
    <property type="term" value="C:extracellular region"/>
    <property type="evidence" value="ECO:0007669"/>
    <property type="project" value="UniProtKB-SubCell"/>
</dbReference>
<dbReference type="GO" id="GO:0016985">
    <property type="term" value="F:mannan endo-1,4-beta-mannosidase activity"/>
    <property type="evidence" value="ECO:0007669"/>
    <property type="project" value="UniProtKB-EC"/>
</dbReference>
<comment type="similarity">
    <text evidence="3">Belongs to the glycosyl hydrolase 5 (cellulase A) family.</text>
</comment>
<keyword evidence="12" id="KW-1185">Reference proteome</keyword>
<evidence type="ECO:0000256" key="1">
    <source>
        <dbReference type="ARBA" id="ARBA00001678"/>
    </source>
</evidence>
<evidence type="ECO:0000256" key="7">
    <source>
        <dbReference type="ARBA" id="ARBA00022801"/>
    </source>
</evidence>
<evidence type="ECO:0000313" key="11">
    <source>
        <dbReference type="EMBL" id="SCZ94055.1"/>
    </source>
</evidence>
<keyword evidence="5" id="KW-0964">Secreted</keyword>
<organism evidence="11 12">
    <name type="scientific">Microbotryum saponariae</name>
    <dbReference type="NCBI Taxonomy" id="289078"/>
    <lineage>
        <taxon>Eukaryota</taxon>
        <taxon>Fungi</taxon>
        <taxon>Dikarya</taxon>
        <taxon>Basidiomycota</taxon>
        <taxon>Pucciniomycotina</taxon>
        <taxon>Microbotryomycetes</taxon>
        <taxon>Microbotryales</taxon>
        <taxon>Microbotryaceae</taxon>
        <taxon>Microbotryum</taxon>
    </lineage>
</organism>
<evidence type="ECO:0000256" key="8">
    <source>
        <dbReference type="ARBA" id="ARBA00023295"/>
    </source>
</evidence>
<dbReference type="EMBL" id="FMWP01000050">
    <property type="protein sequence ID" value="SCZ94055.1"/>
    <property type="molecule type" value="Genomic_DNA"/>
</dbReference>
<dbReference type="EC" id="3.2.1.78" evidence="4"/>
<dbReference type="SUPFAM" id="SSF51445">
    <property type="entry name" value="(Trans)glycosidases"/>
    <property type="match status" value="1"/>
</dbReference>
<evidence type="ECO:0000256" key="3">
    <source>
        <dbReference type="ARBA" id="ARBA00005641"/>
    </source>
</evidence>
<accession>A0A2X0MQ62</accession>
<dbReference type="OrthoDB" id="406631at2759"/>
<evidence type="ECO:0000256" key="5">
    <source>
        <dbReference type="ARBA" id="ARBA00022525"/>
    </source>
</evidence>
<dbReference type="Gene3D" id="3.20.20.80">
    <property type="entry name" value="Glycosidases"/>
    <property type="match status" value="1"/>
</dbReference>
<keyword evidence="6 9" id="KW-0732">Signal</keyword>
<dbReference type="Proteomes" id="UP000249723">
    <property type="component" value="Unassembled WGS sequence"/>
</dbReference>
<reference evidence="12" key="1">
    <citation type="submission" date="2016-10" db="EMBL/GenBank/DDBJ databases">
        <authorList>
            <person name="Jeantristanb JTB J.-T."/>
            <person name="Ricardo R."/>
        </authorList>
    </citation>
    <scope>NUCLEOTIDE SEQUENCE [LARGE SCALE GENOMIC DNA]</scope>
</reference>
<feature type="chain" id="PRO_5030060378" description="mannan endo-1,4-beta-mannosidase" evidence="9">
    <location>
        <begin position="19"/>
        <end position="520"/>
    </location>
</feature>
<feature type="signal peptide" evidence="9">
    <location>
        <begin position="1"/>
        <end position="18"/>
    </location>
</feature>
<proteinExistence type="inferred from homology"/>
<gene>
    <name evidence="11" type="ORF">BZ3500_MVSOF-1268-A1-R1_CHR6-1G08391</name>
</gene>
<dbReference type="InterPro" id="IPR017853">
    <property type="entry name" value="GH"/>
</dbReference>
<sequence length="520" mass="57076">MRWTIALNLALAVSSVAAQGFAAWDLSVPKRFRAPAIEAQLQVAKAALKAQGVDILRRSDDDVTNVADILDEPSAPLSEATNEIPASRTAIRFGSSSGGERDAVVHNPLITAPVKRGCAPVYSGSRTTIKGTGTLPKPTTFVQRSGQALKVNGGNFRIVGTNIYWLCNDENVGLPKGLPTDKGRVREALAAAVAFGANTVRLTTCATSLGSPTLLQPIATNFADEIYWDIHDYVLFAAREYGLRVVLPLTDNEEFRFITGMAYFYTISYDYYHGGKYTFLRWKNLSSGQYGAQFFTNSQAWSAYMGYVRTVMNRRNKYSRVQYKNDPTILAWETGNELGAYFGREGYPPQAWTGKAAGLIKGLAPNTLVIDGTDGLWNYTTGAIPQGGKLSIVDIVTDHVYPRNWGIIKKEISIAQGFGKNFLLGEFDWTDSNGGDSLSSFLAQARKQPTLGALVWNMFAHDAQCCNYVTHNEPYSIYYPNCNSASDQEKVLQLSQFFYKATGRTAPRTLVAVACPQPVF</sequence>
<evidence type="ECO:0000256" key="2">
    <source>
        <dbReference type="ARBA" id="ARBA00004613"/>
    </source>
</evidence>
<keyword evidence="8" id="KW-0326">Glycosidase</keyword>
<evidence type="ECO:0000256" key="6">
    <source>
        <dbReference type="ARBA" id="ARBA00022729"/>
    </source>
</evidence>